<evidence type="ECO:0000313" key="3">
    <source>
        <dbReference type="Proteomes" id="UP000517694"/>
    </source>
</evidence>
<keyword evidence="1" id="KW-1133">Transmembrane helix</keyword>
<dbReference type="Proteomes" id="UP000517694">
    <property type="component" value="Unassembled WGS sequence"/>
</dbReference>
<keyword evidence="1" id="KW-0472">Membrane</keyword>
<dbReference type="RefSeq" id="WP_159671563.1">
    <property type="nucleotide sequence ID" value="NZ_JACMHY010000007.1"/>
</dbReference>
<name>A0A7X1I186_9ACTN</name>
<dbReference type="AlphaFoldDB" id="A0A7X1I186"/>
<feature type="transmembrane region" description="Helical" evidence="1">
    <location>
        <begin position="36"/>
        <end position="56"/>
    </location>
</feature>
<organism evidence="2 3">
    <name type="scientific">Streptomyces mexicanus</name>
    <dbReference type="NCBI Taxonomy" id="178566"/>
    <lineage>
        <taxon>Bacteria</taxon>
        <taxon>Bacillati</taxon>
        <taxon>Actinomycetota</taxon>
        <taxon>Actinomycetes</taxon>
        <taxon>Kitasatosporales</taxon>
        <taxon>Streptomycetaceae</taxon>
        <taxon>Streptomyces</taxon>
    </lineage>
</organism>
<dbReference type="EMBL" id="JACMHY010000007">
    <property type="protein sequence ID" value="MBC2866882.1"/>
    <property type="molecule type" value="Genomic_DNA"/>
</dbReference>
<evidence type="ECO:0000256" key="1">
    <source>
        <dbReference type="SAM" id="Phobius"/>
    </source>
</evidence>
<gene>
    <name evidence="2" type="ORF">H1R13_18465</name>
</gene>
<protein>
    <submittedName>
        <fullName evidence="2">Branched-chain amino acid ABC transporter</fullName>
    </submittedName>
</protein>
<comment type="caution">
    <text evidence="2">The sequence shown here is derived from an EMBL/GenBank/DDBJ whole genome shotgun (WGS) entry which is preliminary data.</text>
</comment>
<keyword evidence="3" id="KW-1185">Reference proteome</keyword>
<proteinExistence type="predicted"/>
<keyword evidence="1" id="KW-0812">Transmembrane</keyword>
<reference evidence="2 3" key="1">
    <citation type="submission" date="2020-08" db="EMBL/GenBank/DDBJ databases">
        <title>Whole-Genome Sequence of French Clinical Streptomyces mexicanus Strain Q0842.</title>
        <authorList>
            <person name="Boxberger M."/>
            <person name="La Scola B."/>
        </authorList>
    </citation>
    <scope>NUCLEOTIDE SEQUENCE [LARGE SCALE GENOMIC DNA]</scope>
    <source>
        <strain evidence="2 3">Marseille-Q0842</strain>
    </source>
</reference>
<feature type="transmembrane region" description="Helical" evidence="1">
    <location>
        <begin position="81"/>
        <end position="100"/>
    </location>
</feature>
<accession>A0A7X1I186</accession>
<dbReference type="OrthoDB" id="5124314at2"/>
<evidence type="ECO:0000313" key="2">
    <source>
        <dbReference type="EMBL" id="MBC2866882.1"/>
    </source>
</evidence>
<sequence length="102" mass="10505">MTPWPAIAAVAVLSFALKAAGPTALGERELSPRTRAVITLMAPALLAGLVTTGVAGDRWRTVDPALLVALTAVPLLRRCRLPMPAVLVAVALLATAVRGLTT</sequence>